<sequence>MRTFKLKKLIVLSMFCSSVAYAQNSNEKLLGLSEIELINKYIRSSNTEKLFLGSGVTELRKGFTKYRLGQGGYFSSGTSMKGTVKTFKNWCISNGGEILDDPNETELSFYTNYTLYKKAEIQKLSSLFCKMNDKNFTWIYDGNTINQATSYSSPEKFIYVLDSSTRDTAIFEGLQLAASLTELQNKQKEQALAYQEKRNKQRQCLSQERAIALKSLRVGSKLEDGSLVIEQKNEMLLIQKQIGTIFQNHSSSPEVKSFWVLKSDLTAEQVVNDRKCRKI</sequence>
<comment type="caution">
    <text evidence="2">The sequence shown here is derived from an EMBL/GenBank/DDBJ whole genome shotgun (WGS) entry which is preliminary data.</text>
</comment>
<organism evidence="2 3">
    <name type="scientific">Hydromonas duriensis</name>
    <dbReference type="NCBI Taxonomy" id="1527608"/>
    <lineage>
        <taxon>Bacteria</taxon>
        <taxon>Pseudomonadati</taxon>
        <taxon>Pseudomonadota</taxon>
        <taxon>Betaproteobacteria</taxon>
        <taxon>Burkholderiales</taxon>
        <taxon>Burkholderiaceae</taxon>
        <taxon>Hydromonas</taxon>
    </lineage>
</organism>
<dbReference type="RefSeq" id="WP_133619120.1">
    <property type="nucleotide sequence ID" value="NZ_SNZE01000003.1"/>
</dbReference>
<feature type="signal peptide" evidence="1">
    <location>
        <begin position="1"/>
        <end position="22"/>
    </location>
</feature>
<gene>
    <name evidence="2" type="ORF">DFR44_10385</name>
</gene>
<dbReference type="Proteomes" id="UP000294480">
    <property type="component" value="Unassembled WGS sequence"/>
</dbReference>
<reference evidence="2 3" key="1">
    <citation type="submission" date="2019-03" db="EMBL/GenBank/DDBJ databases">
        <title>Genomic Encyclopedia of Type Strains, Phase IV (KMG-IV): sequencing the most valuable type-strain genomes for metagenomic binning, comparative biology and taxonomic classification.</title>
        <authorList>
            <person name="Goeker M."/>
        </authorList>
    </citation>
    <scope>NUCLEOTIDE SEQUENCE [LARGE SCALE GENOMIC DNA]</scope>
    <source>
        <strain evidence="2 3">DSM 102852</strain>
    </source>
</reference>
<keyword evidence="1" id="KW-0732">Signal</keyword>
<dbReference type="AlphaFoldDB" id="A0A4R6YAL5"/>
<evidence type="ECO:0000256" key="1">
    <source>
        <dbReference type="SAM" id="SignalP"/>
    </source>
</evidence>
<accession>A0A4R6YAL5</accession>
<protein>
    <submittedName>
        <fullName evidence="2">Uncharacterized protein</fullName>
    </submittedName>
</protein>
<keyword evidence="3" id="KW-1185">Reference proteome</keyword>
<dbReference type="OrthoDB" id="9828305at2"/>
<evidence type="ECO:0000313" key="2">
    <source>
        <dbReference type="EMBL" id="TDR32572.1"/>
    </source>
</evidence>
<name>A0A4R6YAL5_9BURK</name>
<dbReference type="EMBL" id="SNZE01000003">
    <property type="protein sequence ID" value="TDR32572.1"/>
    <property type="molecule type" value="Genomic_DNA"/>
</dbReference>
<proteinExistence type="predicted"/>
<evidence type="ECO:0000313" key="3">
    <source>
        <dbReference type="Proteomes" id="UP000294480"/>
    </source>
</evidence>
<feature type="chain" id="PRO_5020699495" evidence="1">
    <location>
        <begin position="23"/>
        <end position="279"/>
    </location>
</feature>